<proteinExistence type="predicted"/>
<dbReference type="EMBL" id="VSWD01000003">
    <property type="protein sequence ID" value="KAK3105700.1"/>
    <property type="molecule type" value="Genomic_DNA"/>
</dbReference>
<accession>A0AA88YHK7</accession>
<evidence type="ECO:0000313" key="1">
    <source>
        <dbReference type="EMBL" id="KAK3105700.1"/>
    </source>
</evidence>
<evidence type="ECO:0000313" key="2">
    <source>
        <dbReference type="Proteomes" id="UP001186944"/>
    </source>
</evidence>
<sequence>MEAAMLRKRAAYLEQKLLYMKKMCEEAERHKKKKLSTKLIRDMYDANNADSMERCLKLIPQEKGKYWYVCRPDYQS</sequence>
<dbReference type="AlphaFoldDB" id="A0AA88YHK7"/>
<gene>
    <name evidence="1" type="ORF">FSP39_003807</name>
</gene>
<dbReference type="Proteomes" id="UP001186944">
    <property type="component" value="Unassembled WGS sequence"/>
</dbReference>
<name>A0AA88YHK7_PINIB</name>
<keyword evidence="2" id="KW-1185">Reference proteome</keyword>
<organism evidence="1 2">
    <name type="scientific">Pinctada imbricata</name>
    <name type="common">Atlantic pearl-oyster</name>
    <name type="synonym">Pinctada martensii</name>
    <dbReference type="NCBI Taxonomy" id="66713"/>
    <lineage>
        <taxon>Eukaryota</taxon>
        <taxon>Metazoa</taxon>
        <taxon>Spiralia</taxon>
        <taxon>Lophotrochozoa</taxon>
        <taxon>Mollusca</taxon>
        <taxon>Bivalvia</taxon>
        <taxon>Autobranchia</taxon>
        <taxon>Pteriomorphia</taxon>
        <taxon>Pterioida</taxon>
        <taxon>Pterioidea</taxon>
        <taxon>Pteriidae</taxon>
        <taxon>Pinctada</taxon>
    </lineage>
</organism>
<comment type="caution">
    <text evidence="1">The sequence shown here is derived from an EMBL/GenBank/DDBJ whole genome shotgun (WGS) entry which is preliminary data.</text>
</comment>
<reference evidence="1" key="1">
    <citation type="submission" date="2019-08" db="EMBL/GenBank/DDBJ databases">
        <title>The improved chromosome-level genome for the pearl oyster Pinctada fucata martensii using PacBio sequencing and Hi-C.</title>
        <authorList>
            <person name="Zheng Z."/>
        </authorList>
    </citation>
    <scope>NUCLEOTIDE SEQUENCE</scope>
    <source>
        <strain evidence="1">ZZ-2019</strain>
        <tissue evidence="1">Adductor muscle</tissue>
    </source>
</reference>
<protein>
    <submittedName>
        <fullName evidence="1">Uncharacterized protein</fullName>
    </submittedName>
</protein>